<comment type="similarity">
    <text evidence="1">Belongs to the TRAFAC class TrmE-Era-EngA-EngB-Septin-like GTPase superfamily. AIG1/Toc34/Toc159-like paraseptin GTPase family. IAN subfamily.</text>
</comment>
<dbReference type="PANTHER" id="PTHR10903:SF107">
    <property type="entry name" value="GTPASE IMAP FAMILY MEMBER 4-LIKE-RELATED"/>
    <property type="match status" value="1"/>
</dbReference>
<dbReference type="OMA" id="LCENRYH"/>
<dbReference type="SUPFAM" id="SSF52540">
    <property type="entry name" value="P-loop containing nucleoside triphosphate hydrolases"/>
    <property type="match status" value="3"/>
</dbReference>
<evidence type="ECO:0000256" key="2">
    <source>
        <dbReference type="ARBA" id="ARBA00022741"/>
    </source>
</evidence>
<dbReference type="FunFam" id="3.40.50.300:FF:001809">
    <property type="entry name" value="Si:ch1073-365p7.2"/>
    <property type="match status" value="2"/>
</dbReference>
<proteinExistence type="inferred from homology"/>
<dbReference type="Proteomes" id="UP000822369">
    <property type="component" value="Chromosome 17"/>
</dbReference>
<evidence type="ECO:0000259" key="5">
    <source>
        <dbReference type="PROSITE" id="PS51720"/>
    </source>
</evidence>
<dbReference type="PANTHER" id="PTHR10903">
    <property type="entry name" value="GTPASE, IMAP FAMILY MEMBER-RELATED"/>
    <property type="match status" value="1"/>
</dbReference>
<reference evidence="6" key="1">
    <citation type="submission" date="2020-03" db="EMBL/GenBank/DDBJ databases">
        <title>Intra-Species Differences in Population Size shape Life History and Genome Evolution.</title>
        <authorList>
            <person name="Willemsen D."/>
            <person name="Cui R."/>
            <person name="Valenzano D.R."/>
        </authorList>
    </citation>
    <scope>NUCLEOTIDE SEQUENCE</scope>
    <source>
        <strain evidence="6">GRZ</strain>
        <tissue evidence="6">Whole</tissue>
    </source>
</reference>
<evidence type="ECO:0000313" key="7">
    <source>
        <dbReference type="Proteomes" id="UP000822369"/>
    </source>
</evidence>
<dbReference type="InterPro" id="IPR027417">
    <property type="entry name" value="P-loop_NTPase"/>
</dbReference>
<name>A0A9D3BCJ7_NOTFU</name>
<feature type="domain" description="AIG1-type G" evidence="5">
    <location>
        <begin position="475"/>
        <end position="599"/>
    </location>
</feature>
<evidence type="ECO:0000256" key="4">
    <source>
        <dbReference type="SAM" id="Coils"/>
    </source>
</evidence>
<dbReference type="PROSITE" id="PS51720">
    <property type="entry name" value="G_AIG1"/>
    <property type="match status" value="3"/>
</dbReference>
<comment type="caution">
    <text evidence="6">The sequence shown here is derived from an EMBL/GenBank/DDBJ whole genome shotgun (WGS) entry which is preliminary data.</text>
</comment>
<dbReference type="AlphaFoldDB" id="A0A9D3BCJ7"/>
<feature type="domain" description="AIG1-type G" evidence="5">
    <location>
        <begin position="7"/>
        <end position="207"/>
    </location>
</feature>
<organism evidence="6 7">
    <name type="scientific">Nothobranchius furzeri</name>
    <name type="common">Turquoise killifish</name>
    <dbReference type="NCBI Taxonomy" id="105023"/>
    <lineage>
        <taxon>Eukaryota</taxon>
        <taxon>Metazoa</taxon>
        <taxon>Chordata</taxon>
        <taxon>Craniata</taxon>
        <taxon>Vertebrata</taxon>
        <taxon>Euteleostomi</taxon>
        <taxon>Actinopterygii</taxon>
        <taxon>Neopterygii</taxon>
        <taxon>Teleostei</taxon>
        <taxon>Neoteleostei</taxon>
        <taxon>Acanthomorphata</taxon>
        <taxon>Ovalentaria</taxon>
        <taxon>Atherinomorphae</taxon>
        <taxon>Cyprinodontiformes</taxon>
        <taxon>Nothobranchiidae</taxon>
        <taxon>Nothobranchius</taxon>
    </lineage>
</organism>
<gene>
    <name evidence="6" type="ORF">G4P62_016332</name>
</gene>
<keyword evidence="2" id="KW-0547">Nucleotide-binding</keyword>
<dbReference type="InterPro" id="IPR006703">
    <property type="entry name" value="G_AIG1"/>
</dbReference>
<dbReference type="EMBL" id="JAAVVJ010000017">
    <property type="protein sequence ID" value="KAF7203304.1"/>
    <property type="molecule type" value="Genomic_DNA"/>
</dbReference>
<accession>A0A9D3BCJ7</accession>
<feature type="coiled-coil region" evidence="4">
    <location>
        <begin position="446"/>
        <end position="478"/>
    </location>
</feature>
<dbReference type="Gene3D" id="3.40.50.300">
    <property type="entry name" value="P-loop containing nucleotide triphosphate hydrolases"/>
    <property type="match status" value="3"/>
</dbReference>
<evidence type="ECO:0000256" key="3">
    <source>
        <dbReference type="ARBA" id="ARBA00023134"/>
    </source>
</evidence>
<evidence type="ECO:0000256" key="1">
    <source>
        <dbReference type="ARBA" id="ARBA00008535"/>
    </source>
</evidence>
<dbReference type="KEGG" id="nfu:107393403"/>
<dbReference type="GO" id="GO:0005525">
    <property type="term" value="F:GTP binding"/>
    <property type="evidence" value="ECO:0007669"/>
    <property type="project" value="UniProtKB-KW"/>
</dbReference>
<protein>
    <submittedName>
        <fullName evidence="6">GTPase IMAP family member 8-like</fullName>
    </submittedName>
</protein>
<evidence type="ECO:0000313" key="6">
    <source>
        <dbReference type="EMBL" id="KAF7203304.1"/>
    </source>
</evidence>
<feature type="domain" description="AIG1-type G" evidence="5">
    <location>
        <begin position="242"/>
        <end position="442"/>
    </location>
</feature>
<keyword evidence="4" id="KW-0175">Coiled coil</keyword>
<dbReference type="InterPro" id="IPR045058">
    <property type="entry name" value="GIMA/IAN/Toc"/>
</dbReference>
<dbReference type="Pfam" id="PF04548">
    <property type="entry name" value="AIG1"/>
    <property type="match status" value="3"/>
</dbReference>
<sequence>MEQIQEQPEVRITLIGGRWAGKSLSANTLLRKERFVWGRTRTTKAEVRHEVVEGRKLTVVDTPGWSSSLSITEIPEGDKRRFKLNASKCPPGPNVFLLVLPIDSAFSVEQKTTVEEHMKLLGESVWRFTLVLFTCGDYLGDKSIEKHIESEGEALRWVIEKCDNRYHVFSNKDKDNPSQVSQLLEKVDKMMSNNGASYYRVEEQAFQIITEKEQEVAQRAKERQKRAQEQRQLKMSGEKRHITTLRLILLGSRSVGKTSVGNTILGFKGKEDGKRTAQSAVRRGFVDETEVTLVDTPGWWKGFPVFDTPEAIKEEIMRNMFLCSPGPHIFLLVIDADMSFNARNLDAITTHVELLGEGVWKHTFIVFTKGDWLGAKPIEECIEGEGEALQTLVEQCGNRYHIINNKNAKDGAQVTELLEKLTEIVVGEDWEHFVPDERILITIEKRRRIVEEAAELRKERVKARRKSLTGQRNKLNELRILMLGQKTSGKTTTKNTILRREVFPTCKDERCRVEKDVVIGRRVIVTDTPGWWQEPSDCTEEMDREIVRGVTLSPLGFHAVLLVIPLNLSFGERHRVTVDDHMNLFVPGVWKHTMVLTTQ</sequence>
<keyword evidence="3" id="KW-0342">GTP-binding</keyword>